<evidence type="ECO:0000256" key="5">
    <source>
        <dbReference type="ARBA" id="ARBA00023136"/>
    </source>
</evidence>
<feature type="transmembrane region" description="Helical" evidence="6">
    <location>
        <begin position="20"/>
        <end position="40"/>
    </location>
</feature>
<feature type="transmembrane region" description="Helical" evidence="6">
    <location>
        <begin position="386"/>
        <end position="403"/>
    </location>
</feature>
<protein>
    <submittedName>
        <fullName evidence="8">ComEC/Rec2 family competence protein</fullName>
    </submittedName>
</protein>
<dbReference type="RefSeq" id="WP_214377110.1">
    <property type="nucleotide sequence ID" value="NZ_JAFEJU010000013.1"/>
</dbReference>
<evidence type="ECO:0000259" key="7">
    <source>
        <dbReference type="Pfam" id="PF03772"/>
    </source>
</evidence>
<dbReference type="InterPro" id="IPR052159">
    <property type="entry name" value="Competence_DNA_uptake"/>
</dbReference>
<keyword evidence="4 6" id="KW-1133">Transmembrane helix</keyword>
<dbReference type="InterPro" id="IPR004477">
    <property type="entry name" value="ComEC_N"/>
</dbReference>
<feature type="transmembrane region" description="Helical" evidence="6">
    <location>
        <begin position="533"/>
        <end position="554"/>
    </location>
</feature>
<feature type="transmembrane region" description="Helical" evidence="6">
    <location>
        <begin position="340"/>
        <end position="357"/>
    </location>
</feature>
<dbReference type="Pfam" id="PF03772">
    <property type="entry name" value="Competence"/>
    <property type="match status" value="1"/>
</dbReference>
<keyword evidence="9" id="KW-1185">Reference proteome</keyword>
<feature type="transmembrane region" description="Helical" evidence="6">
    <location>
        <begin position="88"/>
        <end position="115"/>
    </location>
</feature>
<reference evidence="8 9" key="1">
    <citation type="journal article" date="2021" name="Environ. Microbiol.">
        <title>Genetic insights into the dark matter of the mammalian gut microbiota through targeted genome reconstruction.</title>
        <authorList>
            <person name="Lugli G.A."/>
            <person name="Alessandri G."/>
            <person name="Milani C."/>
            <person name="Viappiani A."/>
            <person name="Fontana F."/>
            <person name="Tarracchini C."/>
            <person name="Mancabelli L."/>
            <person name="Argentini C."/>
            <person name="Ruiz L."/>
            <person name="Margolles A."/>
            <person name="van Sinderen D."/>
            <person name="Turroni F."/>
            <person name="Ventura M."/>
        </authorList>
    </citation>
    <scope>NUCLEOTIDE SEQUENCE [LARGE SCALE GENOMIC DNA]</scope>
    <source>
        <strain evidence="8 9">LC6</strain>
    </source>
</reference>
<name>A0ABS5UXR6_9BIFI</name>
<feature type="transmembrane region" description="Helical" evidence="6">
    <location>
        <begin position="502"/>
        <end position="521"/>
    </location>
</feature>
<dbReference type="PANTHER" id="PTHR30619:SF7">
    <property type="entry name" value="BETA-LACTAMASE DOMAIN PROTEIN"/>
    <property type="match status" value="1"/>
</dbReference>
<dbReference type="NCBIfam" id="TIGR00360">
    <property type="entry name" value="ComEC_N-term"/>
    <property type="match status" value="1"/>
</dbReference>
<keyword evidence="3 6" id="KW-0812">Transmembrane</keyword>
<dbReference type="PANTHER" id="PTHR30619">
    <property type="entry name" value="DNA INTERNALIZATION/COMPETENCE PROTEIN COMEC/REC2"/>
    <property type="match status" value="1"/>
</dbReference>
<feature type="transmembrane region" description="Helical" evidence="6">
    <location>
        <begin position="409"/>
        <end position="430"/>
    </location>
</feature>
<dbReference type="EMBL" id="JAFEJU010000013">
    <property type="protein sequence ID" value="MBT1175929.1"/>
    <property type="molecule type" value="Genomic_DNA"/>
</dbReference>
<comment type="subcellular location">
    <subcellularLocation>
        <location evidence="1">Cell membrane</location>
        <topology evidence="1">Multi-pass membrane protein</topology>
    </subcellularLocation>
</comment>
<gene>
    <name evidence="8" type="ORF">JS530_10560</name>
</gene>
<feature type="domain" description="ComEC/Rec2-related protein" evidence="7">
    <location>
        <begin position="299"/>
        <end position="543"/>
    </location>
</feature>
<evidence type="ECO:0000256" key="1">
    <source>
        <dbReference type="ARBA" id="ARBA00004651"/>
    </source>
</evidence>
<evidence type="ECO:0000256" key="4">
    <source>
        <dbReference type="ARBA" id="ARBA00022989"/>
    </source>
</evidence>
<feature type="transmembrane region" description="Helical" evidence="6">
    <location>
        <begin position="437"/>
        <end position="458"/>
    </location>
</feature>
<evidence type="ECO:0000256" key="3">
    <source>
        <dbReference type="ARBA" id="ARBA00022692"/>
    </source>
</evidence>
<sequence>MDRLLREQGSRDRRLLPVALTMWMASLGAHHAYAWLAAAYSGHKVAGSAATYSAMWPSAFIPVGIVLAVLVILVGIAMLGMRKGGGPWFAMIAVCAAASSIAATSAIIADTLAWLDPIAIYARTASTVPVTAEISITTPILVSNQRDFDCQADVRLISVRMGKTVEPHDVGGIDTAEDAARRSFAAARLYALGEDCNVLERGARYRMKTTVRQAEYGSMPIWLLAEEHVAGDKDSMLRLRAPPMLTRMVTHMQQSFFRVTQTLSDQGRVLVPGLTIGVLGQDHYSMQSDMVPVDDTYANTVEDAFRRSGIMHLMAVSGGHFVLLAMLIRRVGLWLLADRRIIAGMLIVGYGALAAVVFPGDSVSRALIMGIMSAVGYAIGRRAQALSALCWTVIGSLVLMPGMSLSYGFALSCAAVLGIVLFTQPFLAALSRVMPHVIAQAMAMTMAAQLFTLPIQVLMEPELPLLSVPANLLVAPVVSIATIVGLLCLCCAWCAPDAANMLAWLASSCTRIMERVAYGIAGLDMASVPWAGGVLGAAMILMVECAGCMMLMCVSRCLRRRHTEPGLPGERFGRLEARRVRIALWWRASLHMLWR</sequence>
<evidence type="ECO:0000313" key="9">
    <source>
        <dbReference type="Proteomes" id="UP000711736"/>
    </source>
</evidence>
<evidence type="ECO:0000313" key="8">
    <source>
        <dbReference type="EMBL" id="MBT1175929.1"/>
    </source>
</evidence>
<keyword evidence="2" id="KW-1003">Cell membrane</keyword>
<organism evidence="8 9">
    <name type="scientific">Bifidobacterium colobi</name>
    <dbReference type="NCBI Taxonomy" id="2809026"/>
    <lineage>
        <taxon>Bacteria</taxon>
        <taxon>Bacillati</taxon>
        <taxon>Actinomycetota</taxon>
        <taxon>Actinomycetes</taxon>
        <taxon>Bifidobacteriales</taxon>
        <taxon>Bifidobacteriaceae</taxon>
        <taxon>Bifidobacterium</taxon>
    </lineage>
</organism>
<feature type="transmembrane region" description="Helical" evidence="6">
    <location>
        <begin position="60"/>
        <end position="81"/>
    </location>
</feature>
<dbReference type="Proteomes" id="UP000711736">
    <property type="component" value="Unassembled WGS sequence"/>
</dbReference>
<accession>A0ABS5UXR6</accession>
<evidence type="ECO:0000256" key="2">
    <source>
        <dbReference type="ARBA" id="ARBA00022475"/>
    </source>
</evidence>
<comment type="caution">
    <text evidence="8">The sequence shown here is derived from an EMBL/GenBank/DDBJ whole genome shotgun (WGS) entry which is preliminary data.</text>
</comment>
<feature type="transmembrane region" description="Helical" evidence="6">
    <location>
        <begin position="309"/>
        <end position="328"/>
    </location>
</feature>
<evidence type="ECO:0000256" key="6">
    <source>
        <dbReference type="SAM" id="Phobius"/>
    </source>
</evidence>
<proteinExistence type="predicted"/>
<feature type="transmembrane region" description="Helical" evidence="6">
    <location>
        <begin position="363"/>
        <end position="379"/>
    </location>
</feature>
<keyword evidence="5 6" id="KW-0472">Membrane</keyword>
<feature type="transmembrane region" description="Helical" evidence="6">
    <location>
        <begin position="470"/>
        <end position="495"/>
    </location>
</feature>